<evidence type="ECO:0000313" key="16">
    <source>
        <dbReference type="Proteomes" id="UP000618591"/>
    </source>
</evidence>
<dbReference type="Proteomes" id="UP000618591">
    <property type="component" value="Unassembled WGS sequence"/>
</dbReference>
<sequence length="1219" mass="132168">MSHSGFVPLRIFSSYTMLDGAIEPKAIAKRAQELGFPAAALTDRNGLYAAMAFSDAARAAGVQPVIGTMLGVCRPDMPEAATPVLDWIALYAQDEAGYQNLCALVSMAHLGRPLDLAPHVDFAALAGRTEGLIALTAGREGGLARLFAEDQPDRALAYADRLQALFPDRLYIELTRRLDEIEGKAEGALLDLAYDRDLPLVATNPCCFAEEDFSEAHDALLCIANSTYIASEDRPRSSPDAWMKPAKTMRDLFADLPEAIANTLVVAQRCGVAAPKRAPILPSLAGDPTAEAAKLRADAHAGLERRLARIAELSSSSPSRSRVSGRSVSQTDLNDAGHRSPETGLGEGSAASATPSLTAPPPTPPASGREEEHQDWRTPYRTRLDFELDVIIQMGFPGYFLIVADFIKWAKDHDIPVGPGRGSGAGSVVAWSLTITDLDPMKLGLLFERFLNPERVSMPDFDIDFCETRRGEVIRYVQAKYGTDQVAQIITFGKLKARAVLKDTGRVLQMGYGQIDRLAKLIPNHPTDPWTLKRAIDGVSELHSEYKTNSGVRHLLDLAMKLEGLPRHSSTHAAGVVIGDRPLAELVPLYRDPRSDMPVTQFDMKYVEGAGLVKFDFLGLKTLSVLKKALDMLASRGVVIDLDALEWDDEGVYKLLQSGNTVGVFQVESEGMRRTLSAVKPTVFEDIIALGALYRPGPMDNIPMFGRRKNGQEDILYPHPLLEGILAETYGIFVYQEQVMQAAQVLAGFTLGGADLLRRAMGKKVKSEMDAQRAGFVEGCRTVNGIPDAKANELFDLIDKFAGYGFNKSHAAAYALLTYQTAWLKAHHPHEFYAASMCFDSGLTDKLGVFVDDMRRLDVAILPPDLNRSAADFSVETTSDGLAVRYALAALKSVGEGAMEKLVAEREANGRFTSIDDLARRVDPRMMNKRQLETLAAAGAFDALDDNRAGIFACAETILATAARITEQKTSGQGGLFGTPEAAEPPIKLPASALWTMAQRMEQEREAFGFYFSAHPVDRHSHLAKLHGARSFATLGELNIPDDGSRAGATMAALVEDAKWRTSARGKRYLMATLSDPSGQFVATCFDDAVAADLEEAARNGGCGLVTVELDRRPGEETPRVTVKRIQPFEALASNARFCIELRVETPAAMAALGAMLADTRGARGEVWATVPIAPAKTARILLGRDFLLDGELAARIEALQGVSNVVLRTAEARLALVG</sequence>
<dbReference type="Pfam" id="PF02811">
    <property type="entry name" value="PHP"/>
    <property type="match status" value="1"/>
</dbReference>
<evidence type="ECO:0000256" key="5">
    <source>
        <dbReference type="ARBA" id="ARBA00022490"/>
    </source>
</evidence>
<evidence type="ECO:0000256" key="12">
    <source>
        <dbReference type="ARBA" id="ARBA00049244"/>
    </source>
</evidence>
<evidence type="ECO:0000256" key="10">
    <source>
        <dbReference type="ARBA" id="ARBA00025611"/>
    </source>
</evidence>
<keyword evidence="16" id="KW-1185">Reference proteome</keyword>
<accession>A0ABQ1GZ37</accession>
<gene>
    <name evidence="15" type="ORF">GCM10011395_23890</name>
</gene>
<keyword evidence="7" id="KW-0548">Nucleotidyltransferase</keyword>
<evidence type="ECO:0000256" key="1">
    <source>
        <dbReference type="ARBA" id="ARBA00004496"/>
    </source>
</evidence>
<comment type="function">
    <text evidence="10">DNA polymerase III is a complex, multichain enzyme responsible for most of the replicative synthesis in bacteria. This DNA polymerase also exhibits 3' to 5' exonuclease activity. The alpha chain is the DNA polymerase.</text>
</comment>
<comment type="catalytic activity">
    <reaction evidence="12">
        <text>DNA(n) + a 2'-deoxyribonucleoside 5'-triphosphate = DNA(n+1) + diphosphate</text>
        <dbReference type="Rhea" id="RHEA:22508"/>
        <dbReference type="Rhea" id="RHEA-COMP:17339"/>
        <dbReference type="Rhea" id="RHEA-COMP:17340"/>
        <dbReference type="ChEBI" id="CHEBI:33019"/>
        <dbReference type="ChEBI" id="CHEBI:61560"/>
        <dbReference type="ChEBI" id="CHEBI:173112"/>
        <dbReference type="EC" id="2.7.7.7"/>
    </reaction>
</comment>
<dbReference type="CDD" id="cd07433">
    <property type="entry name" value="PHP_PolIIIA_DnaE1"/>
    <property type="match status" value="1"/>
</dbReference>
<dbReference type="Gene3D" id="3.20.20.140">
    <property type="entry name" value="Metal-dependent hydrolases"/>
    <property type="match status" value="1"/>
</dbReference>
<comment type="caution">
    <text evidence="15">The sequence shown here is derived from an EMBL/GenBank/DDBJ whole genome shotgun (WGS) entry which is preliminary data.</text>
</comment>
<dbReference type="Gene3D" id="1.10.10.1600">
    <property type="entry name" value="Bacterial DNA polymerase III alpha subunit, thumb domain"/>
    <property type="match status" value="1"/>
</dbReference>
<organism evidence="15 16">
    <name type="scientific">Sphingomonas psychrolutea</name>
    <dbReference type="NCBI Taxonomy" id="1259676"/>
    <lineage>
        <taxon>Bacteria</taxon>
        <taxon>Pseudomonadati</taxon>
        <taxon>Pseudomonadota</taxon>
        <taxon>Alphaproteobacteria</taxon>
        <taxon>Sphingomonadales</taxon>
        <taxon>Sphingomonadaceae</taxon>
        <taxon>Sphingomonas</taxon>
    </lineage>
</organism>
<dbReference type="RefSeq" id="WP_188447755.1">
    <property type="nucleotide sequence ID" value="NZ_BMDW01000014.1"/>
</dbReference>
<proteinExistence type="inferred from homology"/>
<evidence type="ECO:0000256" key="4">
    <source>
        <dbReference type="ARBA" id="ARBA00019114"/>
    </source>
</evidence>
<comment type="subcellular location">
    <subcellularLocation>
        <location evidence="1">Cytoplasm</location>
    </subcellularLocation>
</comment>
<keyword evidence="9 15" id="KW-0239">DNA-directed DNA polymerase</keyword>
<feature type="compositionally biased region" description="Low complexity" evidence="13">
    <location>
        <begin position="314"/>
        <end position="329"/>
    </location>
</feature>
<dbReference type="PANTHER" id="PTHR32294">
    <property type="entry name" value="DNA POLYMERASE III SUBUNIT ALPHA"/>
    <property type="match status" value="1"/>
</dbReference>
<dbReference type="InterPro" id="IPR004013">
    <property type="entry name" value="PHP_dom"/>
</dbReference>
<keyword evidence="6" id="KW-0808">Transferase</keyword>
<dbReference type="SMART" id="SM00481">
    <property type="entry name" value="POLIIIAc"/>
    <property type="match status" value="1"/>
</dbReference>
<protein>
    <recommendedName>
        <fullName evidence="4">DNA polymerase III subunit alpha</fullName>
        <ecNumber evidence="3">2.7.7.7</ecNumber>
    </recommendedName>
</protein>
<dbReference type="SUPFAM" id="SSF89550">
    <property type="entry name" value="PHP domain-like"/>
    <property type="match status" value="1"/>
</dbReference>
<evidence type="ECO:0000313" key="15">
    <source>
        <dbReference type="EMBL" id="GGA52773.1"/>
    </source>
</evidence>
<evidence type="ECO:0000256" key="11">
    <source>
        <dbReference type="ARBA" id="ARBA00026073"/>
    </source>
</evidence>
<dbReference type="InterPro" id="IPR040982">
    <property type="entry name" value="DNA_pol3_finger"/>
</dbReference>
<dbReference type="InterPro" id="IPR004805">
    <property type="entry name" value="DnaE2/DnaE/PolC"/>
</dbReference>
<keyword evidence="5" id="KW-0963">Cytoplasm</keyword>
<dbReference type="NCBIfam" id="NF004226">
    <property type="entry name" value="PRK05673.1"/>
    <property type="match status" value="1"/>
</dbReference>
<dbReference type="Pfam" id="PF14579">
    <property type="entry name" value="HHH_6"/>
    <property type="match status" value="1"/>
</dbReference>
<evidence type="ECO:0000256" key="8">
    <source>
        <dbReference type="ARBA" id="ARBA00022705"/>
    </source>
</evidence>
<keyword evidence="8" id="KW-0235">DNA replication</keyword>
<evidence type="ECO:0000256" key="7">
    <source>
        <dbReference type="ARBA" id="ARBA00022695"/>
    </source>
</evidence>
<dbReference type="InterPro" id="IPR041931">
    <property type="entry name" value="DNA_pol3_alpha_thumb_dom"/>
</dbReference>
<reference evidence="16" key="1">
    <citation type="journal article" date="2019" name="Int. J. Syst. Evol. Microbiol.">
        <title>The Global Catalogue of Microorganisms (GCM) 10K type strain sequencing project: providing services to taxonomists for standard genome sequencing and annotation.</title>
        <authorList>
            <consortium name="The Broad Institute Genomics Platform"/>
            <consortium name="The Broad Institute Genome Sequencing Center for Infectious Disease"/>
            <person name="Wu L."/>
            <person name="Ma J."/>
        </authorList>
    </citation>
    <scope>NUCLEOTIDE SEQUENCE [LARGE SCALE GENOMIC DNA]</scope>
    <source>
        <strain evidence="16">CGMCC 1.10106</strain>
    </source>
</reference>
<evidence type="ECO:0000256" key="6">
    <source>
        <dbReference type="ARBA" id="ARBA00022679"/>
    </source>
</evidence>
<feature type="region of interest" description="Disordered" evidence="13">
    <location>
        <begin position="312"/>
        <end position="376"/>
    </location>
</feature>
<evidence type="ECO:0000256" key="2">
    <source>
        <dbReference type="ARBA" id="ARBA00009496"/>
    </source>
</evidence>
<dbReference type="EC" id="2.7.7.7" evidence="3"/>
<evidence type="ECO:0000259" key="14">
    <source>
        <dbReference type="SMART" id="SM00481"/>
    </source>
</evidence>
<comment type="similarity">
    <text evidence="2">Belongs to the DNA polymerase type-C family. DnaE subfamily.</text>
</comment>
<dbReference type="CDD" id="cd04485">
    <property type="entry name" value="DnaE_OBF"/>
    <property type="match status" value="1"/>
</dbReference>
<feature type="domain" description="Polymerase/histidinol phosphatase N-terminal" evidence="14">
    <location>
        <begin position="7"/>
        <end position="74"/>
    </location>
</feature>
<dbReference type="GO" id="GO:0003887">
    <property type="term" value="F:DNA-directed DNA polymerase activity"/>
    <property type="evidence" value="ECO:0007669"/>
    <property type="project" value="UniProtKB-KW"/>
</dbReference>
<dbReference type="InterPro" id="IPR049821">
    <property type="entry name" value="PolIIIA_DnaE1_PHP"/>
</dbReference>
<dbReference type="EMBL" id="BMDW01000014">
    <property type="protein sequence ID" value="GGA52773.1"/>
    <property type="molecule type" value="Genomic_DNA"/>
</dbReference>
<dbReference type="Pfam" id="PF17657">
    <property type="entry name" value="DNA_pol3_finger"/>
    <property type="match status" value="1"/>
</dbReference>
<dbReference type="PANTHER" id="PTHR32294:SF0">
    <property type="entry name" value="DNA POLYMERASE III SUBUNIT ALPHA"/>
    <property type="match status" value="1"/>
</dbReference>
<dbReference type="Gene3D" id="1.10.150.870">
    <property type="match status" value="1"/>
</dbReference>
<dbReference type="InterPro" id="IPR003141">
    <property type="entry name" value="Pol/His_phosphatase_N"/>
</dbReference>
<dbReference type="InterPro" id="IPR029460">
    <property type="entry name" value="DNAPol_HHH"/>
</dbReference>
<name>A0ABQ1GZ37_9SPHN</name>
<dbReference type="NCBIfam" id="TIGR00594">
    <property type="entry name" value="polc"/>
    <property type="match status" value="1"/>
</dbReference>
<evidence type="ECO:0000256" key="3">
    <source>
        <dbReference type="ARBA" id="ARBA00012417"/>
    </source>
</evidence>
<comment type="subunit">
    <text evidence="11">DNA polymerase III contains a core (composed of alpha, epsilon and theta chains) that associates with a tau subunit. This core dimerizes to form the POLIII' complex. PolIII' associates with the gamma complex (composed of gamma, delta, delta', psi and chi chains) and with the beta chain to form the complete DNA polymerase III complex.</text>
</comment>
<evidence type="ECO:0000256" key="9">
    <source>
        <dbReference type="ARBA" id="ARBA00022932"/>
    </source>
</evidence>
<dbReference type="InterPro" id="IPR016195">
    <property type="entry name" value="Pol/histidinol_Pase-like"/>
</dbReference>
<dbReference type="Pfam" id="PF07733">
    <property type="entry name" value="DNA_pol3_alpha"/>
    <property type="match status" value="1"/>
</dbReference>
<evidence type="ECO:0000256" key="13">
    <source>
        <dbReference type="SAM" id="MobiDB-lite"/>
    </source>
</evidence>
<dbReference type="InterPro" id="IPR011708">
    <property type="entry name" value="DNA_pol3_alpha_NTPase_dom"/>
</dbReference>